<evidence type="ECO:0000256" key="1">
    <source>
        <dbReference type="SAM" id="MobiDB-lite"/>
    </source>
</evidence>
<sequence>MADTALLLLHTKARTGKCLLNVQELCQKTAPSIWCIQMQHTQPWEVSRCGDRLQRELLPMMPRRMNAHSDLGLFPSKHSEEHGVHLSPGQELHHKQSDEEPLPVLSLAEVLRCGNVQRV</sequence>
<dbReference type="EMBL" id="JAHUTI010052349">
    <property type="protein sequence ID" value="MED6249503.1"/>
    <property type="molecule type" value="Genomic_DNA"/>
</dbReference>
<reference evidence="2 3" key="1">
    <citation type="submission" date="2021-07" db="EMBL/GenBank/DDBJ databases">
        <authorList>
            <person name="Palmer J.M."/>
        </authorList>
    </citation>
    <scope>NUCLEOTIDE SEQUENCE [LARGE SCALE GENOMIC DNA]</scope>
    <source>
        <strain evidence="2 3">AT_MEX2019</strain>
        <tissue evidence="2">Muscle</tissue>
    </source>
</reference>
<organism evidence="2 3">
    <name type="scientific">Ataeniobius toweri</name>
    <dbReference type="NCBI Taxonomy" id="208326"/>
    <lineage>
        <taxon>Eukaryota</taxon>
        <taxon>Metazoa</taxon>
        <taxon>Chordata</taxon>
        <taxon>Craniata</taxon>
        <taxon>Vertebrata</taxon>
        <taxon>Euteleostomi</taxon>
        <taxon>Actinopterygii</taxon>
        <taxon>Neopterygii</taxon>
        <taxon>Teleostei</taxon>
        <taxon>Neoteleostei</taxon>
        <taxon>Acanthomorphata</taxon>
        <taxon>Ovalentaria</taxon>
        <taxon>Atherinomorphae</taxon>
        <taxon>Cyprinodontiformes</taxon>
        <taxon>Goodeidae</taxon>
        <taxon>Ataeniobius</taxon>
    </lineage>
</organism>
<name>A0ABU7BGT3_9TELE</name>
<keyword evidence="3" id="KW-1185">Reference proteome</keyword>
<dbReference type="Proteomes" id="UP001345963">
    <property type="component" value="Unassembled WGS sequence"/>
</dbReference>
<comment type="caution">
    <text evidence="2">The sequence shown here is derived from an EMBL/GenBank/DDBJ whole genome shotgun (WGS) entry which is preliminary data.</text>
</comment>
<evidence type="ECO:0000313" key="2">
    <source>
        <dbReference type="EMBL" id="MED6249503.1"/>
    </source>
</evidence>
<evidence type="ECO:0000313" key="3">
    <source>
        <dbReference type="Proteomes" id="UP001345963"/>
    </source>
</evidence>
<proteinExistence type="predicted"/>
<gene>
    <name evidence="2" type="ORF">ATANTOWER_015314</name>
</gene>
<accession>A0ABU7BGT3</accession>
<protein>
    <submittedName>
        <fullName evidence="2">Uncharacterized protein</fullName>
    </submittedName>
</protein>
<feature type="region of interest" description="Disordered" evidence="1">
    <location>
        <begin position="68"/>
        <end position="100"/>
    </location>
</feature>